<sequence>MLFYEYFQESAITKAVEAKPQEIEESYYLEISETSLKSPVSIVAFLEEKCIGFALNYILTDIKECFEDPNLSLRNDFTEKIANKGYANPKASKITVVN</sequence>
<dbReference type="Proteomes" id="UP000887580">
    <property type="component" value="Unplaced"/>
</dbReference>
<protein>
    <submittedName>
        <fullName evidence="2">Uncharacterized protein</fullName>
    </submittedName>
</protein>
<proteinExistence type="predicted"/>
<organism evidence="1 2">
    <name type="scientific">Panagrolaimus sp. PS1159</name>
    <dbReference type="NCBI Taxonomy" id="55785"/>
    <lineage>
        <taxon>Eukaryota</taxon>
        <taxon>Metazoa</taxon>
        <taxon>Ecdysozoa</taxon>
        <taxon>Nematoda</taxon>
        <taxon>Chromadorea</taxon>
        <taxon>Rhabditida</taxon>
        <taxon>Tylenchina</taxon>
        <taxon>Panagrolaimomorpha</taxon>
        <taxon>Panagrolaimoidea</taxon>
        <taxon>Panagrolaimidae</taxon>
        <taxon>Panagrolaimus</taxon>
    </lineage>
</organism>
<dbReference type="WBParaSite" id="PS1159_v2.g16231.t1">
    <property type="protein sequence ID" value="PS1159_v2.g16231.t1"/>
    <property type="gene ID" value="PS1159_v2.g16231"/>
</dbReference>
<accession>A0AC35FF98</accession>
<evidence type="ECO:0000313" key="1">
    <source>
        <dbReference type="Proteomes" id="UP000887580"/>
    </source>
</evidence>
<reference evidence="2" key="1">
    <citation type="submission" date="2022-11" db="UniProtKB">
        <authorList>
            <consortium name="WormBaseParasite"/>
        </authorList>
    </citation>
    <scope>IDENTIFICATION</scope>
</reference>
<evidence type="ECO:0000313" key="2">
    <source>
        <dbReference type="WBParaSite" id="PS1159_v2.g16231.t1"/>
    </source>
</evidence>
<name>A0AC35FF98_9BILA</name>